<dbReference type="Pfam" id="PF06737">
    <property type="entry name" value="Transglycosylas"/>
    <property type="match status" value="1"/>
</dbReference>
<dbReference type="EMBL" id="BMFY01000006">
    <property type="protein sequence ID" value="GGA14808.1"/>
    <property type="molecule type" value="Genomic_DNA"/>
</dbReference>
<dbReference type="GO" id="GO:0016787">
    <property type="term" value="F:hydrolase activity"/>
    <property type="evidence" value="ECO:0007669"/>
    <property type="project" value="UniProtKB-KW"/>
</dbReference>
<keyword evidence="7" id="KW-1185">Reference proteome</keyword>
<keyword evidence="3" id="KW-0378">Hydrolase</keyword>
<dbReference type="InterPro" id="IPR011098">
    <property type="entry name" value="G5_dom"/>
</dbReference>
<evidence type="ECO:0000256" key="2">
    <source>
        <dbReference type="ARBA" id="ARBA00022729"/>
    </source>
</evidence>
<dbReference type="Pfam" id="PF03990">
    <property type="entry name" value="DUF348"/>
    <property type="match status" value="3"/>
</dbReference>
<accession>A0A8J2XL33</accession>
<dbReference type="Pfam" id="PF07501">
    <property type="entry name" value="G5"/>
    <property type="match status" value="1"/>
</dbReference>
<organism evidence="6 7">
    <name type="scientific">Sediminivirga luteola</name>
    <dbReference type="NCBI Taxonomy" id="1774748"/>
    <lineage>
        <taxon>Bacteria</taxon>
        <taxon>Bacillati</taxon>
        <taxon>Actinomycetota</taxon>
        <taxon>Actinomycetes</taxon>
        <taxon>Micrococcales</taxon>
        <taxon>Brevibacteriaceae</taxon>
        <taxon>Sediminivirga</taxon>
    </lineage>
</organism>
<evidence type="ECO:0000256" key="4">
    <source>
        <dbReference type="SAM" id="MobiDB-lite"/>
    </source>
</evidence>
<dbReference type="SMART" id="SM01208">
    <property type="entry name" value="G5"/>
    <property type="match status" value="1"/>
</dbReference>
<dbReference type="RefSeq" id="WP_188550514.1">
    <property type="nucleotide sequence ID" value="NZ_BMFY01000006.1"/>
</dbReference>
<proteinExistence type="inferred from homology"/>
<dbReference type="InterPro" id="IPR023346">
    <property type="entry name" value="Lysozyme-like_dom_sf"/>
</dbReference>
<dbReference type="AlphaFoldDB" id="A0A8J2XL33"/>
<name>A0A8J2XL33_9MICO</name>
<reference evidence="6" key="2">
    <citation type="submission" date="2020-09" db="EMBL/GenBank/DDBJ databases">
        <authorList>
            <person name="Sun Q."/>
            <person name="Zhou Y."/>
        </authorList>
    </citation>
    <scope>NUCLEOTIDE SEQUENCE</scope>
    <source>
        <strain evidence="6">CGMCC 1.12785</strain>
    </source>
</reference>
<feature type="domain" description="G5" evidence="5">
    <location>
        <begin position="201"/>
        <end position="281"/>
    </location>
</feature>
<dbReference type="CDD" id="cd13925">
    <property type="entry name" value="RPF"/>
    <property type="match status" value="1"/>
</dbReference>
<dbReference type="Gene3D" id="1.10.530.10">
    <property type="match status" value="1"/>
</dbReference>
<feature type="compositionally biased region" description="Basic and acidic residues" evidence="4">
    <location>
        <begin position="219"/>
        <end position="264"/>
    </location>
</feature>
<dbReference type="PANTHER" id="PTHR39160">
    <property type="entry name" value="CELL WALL-BINDING PROTEIN YOCH"/>
    <property type="match status" value="1"/>
</dbReference>
<evidence type="ECO:0000256" key="1">
    <source>
        <dbReference type="ARBA" id="ARBA00010830"/>
    </source>
</evidence>
<dbReference type="Proteomes" id="UP000616114">
    <property type="component" value="Unassembled WGS sequence"/>
</dbReference>
<gene>
    <name evidence="6" type="ORF">GCM10011333_17250</name>
</gene>
<dbReference type="InterPro" id="IPR051933">
    <property type="entry name" value="Resuscitation_pf_RpfB"/>
</dbReference>
<evidence type="ECO:0000313" key="7">
    <source>
        <dbReference type="Proteomes" id="UP000616114"/>
    </source>
</evidence>
<dbReference type="SUPFAM" id="SSF53955">
    <property type="entry name" value="Lysozyme-like"/>
    <property type="match status" value="1"/>
</dbReference>
<evidence type="ECO:0000313" key="6">
    <source>
        <dbReference type="EMBL" id="GGA14808.1"/>
    </source>
</evidence>
<dbReference type="PANTHER" id="PTHR39160:SF4">
    <property type="entry name" value="RESUSCITATION-PROMOTING FACTOR RPFB"/>
    <property type="match status" value="1"/>
</dbReference>
<dbReference type="InterPro" id="IPR010618">
    <property type="entry name" value="RPF"/>
</dbReference>
<protein>
    <submittedName>
        <fullName evidence="6">Resuscitation-promoting factor</fullName>
    </submittedName>
</protein>
<feature type="region of interest" description="Disordered" evidence="4">
    <location>
        <begin position="214"/>
        <end position="308"/>
    </location>
</feature>
<keyword evidence="2" id="KW-0732">Signal</keyword>
<dbReference type="PROSITE" id="PS51109">
    <property type="entry name" value="G5"/>
    <property type="match status" value="1"/>
</dbReference>
<comment type="caution">
    <text evidence="6">The sequence shown here is derived from an EMBL/GenBank/DDBJ whole genome shotgun (WGS) entry which is preliminary data.</text>
</comment>
<reference evidence="6" key="1">
    <citation type="journal article" date="2014" name="Int. J. Syst. Evol. Microbiol.">
        <title>Complete genome sequence of Corynebacterium casei LMG S-19264T (=DSM 44701T), isolated from a smear-ripened cheese.</title>
        <authorList>
            <consortium name="US DOE Joint Genome Institute (JGI-PGF)"/>
            <person name="Walter F."/>
            <person name="Albersmeier A."/>
            <person name="Kalinowski J."/>
            <person name="Ruckert C."/>
        </authorList>
    </citation>
    <scope>NUCLEOTIDE SEQUENCE</scope>
    <source>
        <strain evidence="6">CGMCC 1.12785</strain>
    </source>
</reference>
<sequence>MPAILRNRKVQIAGQAVVITALLGGTAAFVGLNKPVTVTVDGEAQQVRSFGHDVADVLDSQGIEVSGADEVQPALSTPIERGSEIVVNTEKDVQVVLDGRHLEETTYGNTVAQALADLGIDARGADLSLPVDAPVESGETVIEVATDKAIQVLADGEAHPVEGTTVTVSEALTAAGVEVGEDDIVSAPLNAHVVDGQKVRVLRVVEETVTEDEEIDYETETKDSDDLYKGETRVETEGKKGSKKVTYDVRKVDGKETRKEKLEEEVTEEPVTRVVLEGTKERSSSGSGSSSGSSGGGNTGREAPSVEDNSVWDRLAQCESGGNWSINTGNGFYGGLQFMKQTWDAMGGGQYAEYPHQATREQQIDIGKKLQRQAGWGQWPSCSRQLGLR</sequence>
<dbReference type="InterPro" id="IPR007137">
    <property type="entry name" value="DUF348"/>
</dbReference>
<comment type="similarity">
    <text evidence="1">Belongs to the transglycosylase family. Rpf subfamily.</text>
</comment>
<evidence type="ECO:0000259" key="5">
    <source>
        <dbReference type="PROSITE" id="PS51109"/>
    </source>
</evidence>
<dbReference type="Gene3D" id="2.20.230.10">
    <property type="entry name" value="Resuscitation-promoting factor rpfb"/>
    <property type="match status" value="1"/>
</dbReference>
<evidence type="ECO:0000256" key="3">
    <source>
        <dbReference type="ARBA" id="ARBA00022801"/>
    </source>
</evidence>